<protein>
    <submittedName>
        <fullName evidence="1 3">Uncharacterized protein</fullName>
    </submittedName>
</protein>
<evidence type="ECO:0000313" key="3">
    <source>
        <dbReference type="WBParaSite" id="BTMF_0001047701-mRNA-1"/>
    </source>
</evidence>
<gene>
    <name evidence="1" type="ORF">BTMF_LOCUS8511</name>
</gene>
<reference evidence="3" key="1">
    <citation type="submission" date="2017-02" db="UniProtKB">
        <authorList>
            <consortium name="WormBaseParasite"/>
        </authorList>
    </citation>
    <scope>IDENTIFICATION</scope>
</reference>
<dbReference type="AlphaFoldDB" id="A0A0R3QRX5"/>
<sequence length="67" mass="8203">MHLFWIILPPYIFLDCLRFRKEHIYRTTDFVEIKELAKKSRKIPIYGKIPNAPFILFSLIQTKFKFQ</sequence>
<reference evidence="1 2" key="2">
    <citation type="submission" date="2018-11" db="EMBL/GenBank/DDBJ databases">
        <authorList>
            <consortium name="Pathogen Informatics"/>
        </authorList>
    </citation>
    <scope>NUCLEOTIDE SEQUENCE [LARGE SCALE GENOMIC DNA]</scope>
</reference>
<evidence type="ECO:0000313" key="1">
    <source>
        <dbReference type="EMBL" id="VDO28470.1"/>
    </source>
</evidence>
<dbReference type="EMBL" id="UZAG01016449">
    <property type="protein sequence ID" value="VDO28470.1"/>
    <property type="molecule type" value="Genomic_DNA"/>
</dbReference>
<name>A0A0R3QRX5_9BILA</name>
<evidence type="ECO:0000313" key="2">
    <source>
        <dbReference type="Proteomes" id="UP000280834"/>
    </source>
</evidence>
<dbReference type="Proteomes" id="UP000280834">
    <property type="component" value="Unassembled WGS sequence"/>
</dbReference>
<accession>A0A0R3QRX5</accession>
<proteinExistence type="predicted"/>
<dbReference type="WBParaSite" id="BTMF_0001047701-mRNA-1">
    <property type="protein sequence ID" value="BTMF_0001047701-mRNA-1"/>
    <property type="gene ID" value="BTMF_0001047701"/>
</dbReference>
<organism evidence="3">
    <name type="scientific">Brugia timori</name>
    <dbReference type="NCBI Taxonomy" id="42155"/>
    <lineage>
        <taxon>Eukaryota</taxon>
        <taxon>Metazoa</taxon>
        <taxon>Ecdysozoa</taxon>
        <taxon>Nematoda</taxon>
        <taxon>Chromadorea</taxon>
        <taxon>Rhabditida</taxon>
        <taxon>Spirurina</taxon>
        <taxon>Spiruromorpha</taxon>
        <taxon>Filarioidea</taxon>
        <taxon>Onchocercidae</taxon>
        <taxon>Brugia</taxon>
    </lineage>
</organism>
<keyword evidence="2" id="KW-1185">Reference proteome</keyword>